<dbReference type="EMBL" id="CM004475">
    <property type="protein sequence ID" value="OCT78229.1"/>
    <property type="molecule type" value="Genomic_DNA"/>
</dbReference>
<organism evidence="2 3">
    <name type="scientific">Xenopus laevis</name>
    <name type="common">African clawed frog</name>
    <dbReference type="NCBI Taxonomy" id="8355"/>
    <lineage>
        <taxon>Eukaryota</taxon>
        <taxon>Metazoa</taxon>
        <taxon>Chordata</taxon>
        <taxon>Craniata</taxon>
        <taxon>Vertebrata</taxon>
        <taxon>Euteleostomi</taxon>
        <taxon>Amphibia</taxon>
        <taxon>Batrachia</taxon>
        <taxon>Anura</taxon>
        <taxon>Pipoidea</taxon>
        <taxon>Pipidae</taxon>
        <taxon>Xenopodinae</taxon>
        <taxon>Xenopus</taxon>
        <taxon>Xenopus</taxon>
    </lineage>
</organism>
<feature type="compositionally biased region" description="Basic and acidic residues" evidence="1">
    <location>
        <begin position="195"/>
        <end position="209"/>
    </location>
</feature>
<protein>
    <submittedName>
        <fullName evidence="2">Uncharacterized protein</fullName>
    </submittedName>
</protein>
<dbReference type="Proteomes" id="UP000694892">
    <property type="component" value="Chromosome 5S"/>
</dbReference>
<reference evidence="3" key="1">
    <citation type="journal article" date="2016" name="Nature">
        <title>Genome evolution in the allotetraploid frog Xenopus laevis.</title>
        <authorList>
            <person name="Session A.M."/>
            <person name="Uno Y."/>
            <person name="Kwon T."/>
            <person name="Chapman J.A."/>
            <person name="Toyoda A."/>
            <person name="Takahashi S."/>
            <person name="Fukui A."/>
            <person name="Hikosaka A."/>
            <person name="Suzuki A."/>
            <person name="Kondo M."/>
            <person name="van Heeringen S.J."/>
            <person name="Quigley I."/>
            <person name="Heinz S."/>
            <person name="Ogino H."/>
            <person name="Ochi H."/>
            <person name="Hellsten U."/>
            <person name="Lyons J.B."/>
            <person name="Simakov O."/>
            <person name="Putnam N."/>
            <person name="Stites J."/>
            <person name="Kuroki Y."/>
            <person name="Tanaka T."/>
            <person name="Michiue T."/>
            <person name="Watanabe M."/>
            <person name="Bogdanovic O."/>
            <person name="Lister R."/>
            <person name="Georgiou G."/>
            <person name="Paranjpe S.S."/>
            <person name="van Kruijsbergen I."/>
            <person name="Shu S."/>
            <person name="Carlson J."/>
            <person name="Kinoshita T."/>
            <person name="Ohta Y."/>
            <person name="Mawaribuchi S."/>
            <person name="Jenkins J."/>
            <person name="Grimwood J."/>
            <person name="Schmutz J."/>
            <person name="Mitros T."/>
            <person name="Mozaffari S.V."/>
            <person name="Suzuki Y."/>
            <person name="Haramoto Y."/>
            <person name="Yamamoto T.S."/>
            <person name="Takagi C."/>
            <person name="Heald R."/>
            <person name="Miller K."/>
            <person name="Haudenschild C."/>
            <person name="Kitzman J."/>
            <person name="Nakayama T."/>
            <person name="Izutsu Y."/>
            <person name="Robert J."/>
            <person name="Fortriede J."/>
            <person name="Burns K."/>
            <person name="Lotay V."/>
            <person name="Karimi K."/>
            <person name="Yasuoka Y."/>
            <person name="Dichmann D.S."/>
            <person name="Flajnik M.F."/>
            <person name="Houston D.W."/>
            <person name="Shendure J."/>
            <person name="DuPasquier L."/>
            <person name="Vize P.D."/>
            <person name="Zorn A.M."/>
            <person name="Ito M."/>
            <person name="Marcotte E.M."/>
            <person name="Wallingford J.B."/>
            <person name="Ito Y."/>
            <person name="Asashima M."/>
            <person name="Ueno N."/>
            <person name="Matsuda Y."/>
            <person name="Veenstra G.J."/>
            <person name="Fujiyama A."/>
            <person name="Harland R.M."/>
            <person name="Taira M."/>
            <person name="Rokhsar D.S."/>
        </authorList>
    </citation>
    <scope>NUCLEOTIDE SEQUENCE [LARGE SCALE GENOMIC DNA]</scope>
    <source>
        <strain evidence="3">J</strain>
    </source>
</reference>
<evidence type="ECO:0000313" key="2">
    <source>
        <dbReference type="EMBL" id="OCT78229.1"/>
    </source>
</evidence>
<feature type="compositionally biased region" description="Pro residues" evidence="1">
    <location>
        <begin position="234"/>
        <end position="245"/>
    </location>
</feature>
<dbReference type="AlphaFoldDB" id="A0A974HHI6"/>
<accession>A0A974HHI6</accession>
<feature type="region of interest" description="Disordered" evidence="1">
    <location>
        <begin position="187"/>
        <end position="286"/>
    </location>
</feature>
<sequence>MAAILQNSARVAGQRRRCVQRALQLKLQRASVEESSMSDSDQGSFQSTSARMPLSVLKDTSRRYTWDGVFAHKVSVTGDSVMVPVCGQCRHKAYPAFHDVRGRCQQSCWIGPYVDEKIQGSPQVVLGLIAPMANEERYFTEGANQSKSTDPEAADPNKERAAFIPPESAPDLPAAAEGIIVPVAIEPEEGPSQEILHRGSQDVEKRTGEEQCPPSCCSNLLEGVSVNIPSQGPHTPPGREGPPPYSEASSKEGQAQKGVAMQSREATQGASSSREDPPDEVEDDGAINKPLFKLPHSFWAPKKISRAEEKYFWVLPGRANPEIFCRISHVQRVINLQVHHQWGYYMSYAPLWVYEQVEEKLDEWVVEMIMAKKKTRGKNPVPCYFSVDVPLPEGGTVEKPHPKYYISYEDTKMRFTYMI</sequence>
<evidence type="ECO:0000256" key="1">
    <source>
        <dbReference type="SAM" id="MobiDB-lite"/>
    </source>
</evidence>
<proteinExistence type="predicted"/>
<name>A0A974HHI6_XENLA</name>
<gene>
    <name evidence="2" type="ORF">XELAEV_18029337mg</name>
</gene>
<evidence type="ECO:0000313" key="3">
    <source>
        <dbReference type="Proteomes" id="UP000694892"/>
    </source>
</evidence>